<dbReference type="PANTHER" id="PTHR43832:SF1">
    <property type="entry name" value="S-ADENOSYL-L-METHIONINE-DEPENDENT METHYLTRANSFERASES SUPERFAMILY PROTEIN"/>
    <property type="match status" value="1"/>
</dbReference>
<dbReference type="Pfam" id="PF02353">
    <property type="entry name" value="CMAS"/>
    <property type="match status" value="1"/>
</dbReference>
<protein>
    <recommendedName>
        <fullName evidence="5">Methyltransferase domain-containing protein</fullName>
    </recommendedName>
</protein>
<dbReference type="OrthoDB" id="506498at2759"/>
<sequence length="385" mass="43771">MDHALQFGYGLLDRGLIPDFVLRPVIRALLRQRLREIDHGSYEANHAAKMNWIARSRTRSTIADVPEKANEQHYEVSTEFILSCLGPYAKYSSCLYPTGKESLEDAEVLMMESYCKQAKLKDGQYVLDLGCGWGSLSLYLAQPGVQKYPQSHIIGLSNSATQKTYIDAQAKKRGLQNVKIITVDVNNIDFLDCEPFDRILSIEMFEHMKNYELLLHKISTWLRPSARPKNQNLNSDSAATPGAAGPEDEDPDPALLFVHIFCHKTTPYDFEDDGSWMAQTFFSGGTMPSHDLLLYYQNDLTLLNASYLPGTHYAHTLEDWLKRQDANADAGLRELERDAAKKGQSGEGRKAFFRFRVFYMACAELFAFHDGQEWGVGHYLFKRKN</sequence>
<evidence type="ECO:0008006" key="5">
    <source>
        <dbReference type="Google" id="ProtNLM"/>
    </source>
</evidence>
<evidence type="ECO:0000313" key="4">
    <source>
        <dbReference type="Proteomes" id="UP000298327"/>
    </source>
</evidence>
<evidence type="ECO:0000256" key="2">
    <source>
        <dbReference type="SAM" id="MobiDB-lite"/>
    </source>
</evidence>
<reference evidence="3 4" key="1">
    <citation type="submission" date="2019-02" db="EMBL/GenBank/DDBJ databases">
        <title>Genome sequencing of the rare red list fungi Dentipellis fragilis.</title>
        <authorList>
            <person name="Buettner E."/>
            <person name="Kellner H."/>
        </authorList>
    </citation>
    <scope>NUCLEOTIDE SEQUENCE [LARGE SCALE GENOMIC DNA]</scope>
    <source>
        <strain evidence="3 4">DSM 105465</strain>
    </source>
</reference>
<dbReference type="Proteomes" id="UP000298327">
    <property type="component" value="Unassembled WGS sequence"/>
</dbReference>
<evidence type="ECO:0000256" key="1">
    <source>
        <dbReference type="ARBA" id="ARBA00010815"/>
    </source>
</evidence>
<organism evidence="3 4">
    <name type="scientific">Dentipellis fragilis</name>
    <dbReference type="NCBI Taxonomy" id="205917"/>
    <lineage>
        <taxon>Eukaryota</taxon>
        <taxon>Fungi</taxon>
        <taxon>Dikarya</taxon>
        <taxon>Basidiomycota</taxon>
        <taxon>Agaricomycotina</taxon>
        <taxon>Agaricomycetes</taxon>
        <taxon>Russulales</taxon>
        <taxon>Hericiaceae</taxon>
        <taxon>Dentipellis</taxon>
    </lineage>
</organism>
<feature type="region of interest" description="Disordered" evidence="2">
    <location>
        <begin position="229"/>
        <end position="248"/>
    </location>
</feature>
<comment type="similarity">
    <text evidence="1">Belongs to the CFA/CMAS family.</text>
</comment>
<name>A0A4Y9ZAY9_9AGAM</name>
<dbReference type="PANTHER" id="PTHR43832">
    <property type="match status" value="1"/>
</dbReference>
<gene>
    <name evidence="3" type="ORF">EVG20_g1063</name>
</gene>
<dbReference type="STRING" id="205917.A0A4Y9ZAY9"/>
<dbReference type="SUPFAM" id="SSF53335">
    <property type="entry name" value="S-adenosyl-L-methionine-dependent methyltransferases"/>
    <property type="match status" value="1"/>
</dbReference>
<dbReference type="Gene3D" id="3.40.50.150">
    <property type="entry name" value="Vaccinia Virus protein VP39"/>
    <property type="match status" value="2"/>
</dbReference>
<dbReference type="EMBL" id="SEOQ01000030">
    <property type="protein sequence ID" value="TFY71965.1"/>
    <property type="molecule type" value="Genomic_DNA"/>
</dbReference>
<proteinExistence type="inferred from homology"/>
<dbReference type="CDD" id="cd02440">
    <property type="entry name" value="AdoMet_MTases"/>
    <property type="match status" value="1"/>
</dbReference>
<keyword evidence="4" id="KW-1185">Reference proteome</keyword>
<feature type="compositionally biased region" description="Polar residues" evidence="2">
    <location>
        <begin position="229"/>
        <end position="238"/>
    </location>
</feature>
<evidence type="ECO:0000313" key="3">
    <source>
        <dbReference type="EMBL" id="TFY71965.1"/>
    </source>
</evidence>
<dbReference type="AlphaFoldDB" id="A0A4Y9ZAY9"/>
<accession>A0A4Y9ZAY9</accession>
<comment type="caution">
    <text evidence="3">The sequence shown here is derived from an EMBL/GenBank/DDBJ whole genome shotgun (WGS) entry which is preliminary data.</text>
</comment>
<dbReference type="InterPro" id="IPR029063">
    <property type="entry name" value="SAM-dependent_MTases_sf"/>
</dbReference>